<dbReference type="RefSeq" id="WP_020194370.1">
    <property type="nucleotide sequence ID" value="NZ_BAOH01000005.1"/>
</dbReference>
<keyword evidence="2 4" id="KW-1133">Transmembrane helix</keyword>
<gene>
    <name evidence="6" type="ORF">H735_09635</name>
</gene>
<dbReference type="CDD" id="cd00093">
    <property type="entry name" value="HTH_XRE"/>
    <property type="match status" value="1"/>
</dbReference>
<dbReference type="PATRIC" id="fig|1229493.5.peg.1014"/>
<dbReference type="GO" id="GO:0003677">
    <property type="term" value="F:DNA binding"/>
    <property type="evidence" value="ECO:0007669"/>
    <property type="project" value="InterPro"/>
</dbReference>
<accession>A0A0C1ZIY1</accession>
<feature type="transmembrane region" description="Helical" evidence="4">
    <location>
        <begin position="178"/>
        <end position="195"/>
    </location>
</feature>
<dbReference type="PROSITE" id="PS50943">
    <property type="entry name" value="HTH_CROC1"/>
    <property type="match status" value="1"/>
</dbReference>
<evidence type="ECO:0000256" key="2">
    <source>
        <dbReference type="ARBA" id="ARBA00022989"/>
    </source>
</evidence>
<evidence type="ECO:0000313" key="6">
    <source>
        <dbReference type="EMBL" id="KIF53186.1"/>
    </source>
</evidence>
<dbReference type="GO" id="GO:0015293">
    <property type="term" value="F:symporter activity"/>
    <property type="evidence" value="ECO:0007669"/>
    <property type="project" value="InterPro"/>
</dbReference>
<sequence length="246" mass="26986">MSVSVHLPALKDIRVAKGFTQEALAAAIHKTTKTISRIENGDPTSIETAKLLAQVLELKSFAQLQSIESTGLFKQFLKEIFSIVASSWTSTMKYLPFFVFFNMCVNVGSTDLGVLDTPITLGMVLESAGKCIIPLFTFSLGFSSYRFADSYSGELYTSAFNQWVKSESNLKYVSDTNITLGLCSAAAGIVLPVIYNNTDVSNISLLPLFLLSLVYIVGVVAYAFLFNRLITGCFVLLRNLNHNATR</sequence>
<dbReference type="AlphaFoldDB" id="A0A0C1ZIY1"/>
<organism evidence="6 7">
    <name type="scientific">Vibrio owensii CAIM 1854 = LMG 25443</name>
    <dbReference type="NCBI Taxonomy" id="1229493"/>
    <lineage>
        <taxon>Bacteria</taxon>
        <taxon>Pseudomonadati</taxon>
        <taxon>Pseudomonadota</taxon>
        <taxon>Gammaproteobacteria</taxon>
        <taxon>Vibrionales</taxon>
        <taxon>Vibrionaceae</taxon>
        <taxon>Vibrio</taxon>
    </lineage>
</organism>
<keyword evidence="1 4" id="KW-0812">Transmembrane</keyword>
<proteinExistence type="predicted"/>
<dbReference type="EMBL" id="JPRD01000015">
    <property type="protein sequence ID" value="KIF53186.1"/>
    <property type="molecule type" value="Genomic_DNA"/>
</dbReference>
<evidence type="ECO:0000259" key="5">
    <source>
        <dbReference type="PROSITE" id="PS50943"/>
    </source>
</evidence>
<feature type="transmembrane region" description="Helical" evidence="4">
    <location>
        <begin position="207"/>
        <end position="237"/>
    </location>
</feature>
<dbReference type="InterPro" id="IPR036458">
    <property type="entry name" value="Na:dicarbo_symporter_sf"/>
</dbReference>
<comment type="caution">
    <text evidence="6">The sequence shown here is derived from an EMBL/GenBank/DDBJ whole genome shotgun (WGS) entry which is preliminary data.</text>
</comment>
<evidence type="ECO:0000256" key="3">
    <source>
        <dbReference type="ARBA" id="ARBA00023136"/>
    </source>
</evidence>
<dbReference type="SUPFAM" id="SSF47413">
    <property type="entry name" value="lambda repressor-like DNA-binding domains"/>
    <property type="match status" value="1"/>
</dbReference>
<evidence type="ECO:0000256" key="1">
    <source>
        <dbReference type="ARBA" id="ARBA00022692"/>
    </source>
</evidence>
<dbReference type="InterPro" id="IPR001387">
    <property type="entry name" value="Cro/C1-type_HTH"/>
</dbReference>
<dbReference type="SUPFAM" id="SSF118215">
    <property type="entry name" value="Proton glutamate symport protein"/>
    <property type="match status" value="1"/>
</dbReference>
<dbReference type="InterPro" id="IPR010982">
    <property type="entry name" value="Lambda_DNA-bd_dom_sf"/>
</dbReference>
<feature type="domain" description="HTH cro/C1-type" evidence="5">
    <location>
        <begin position="10"/>
        <end position="64"/>
    </location>
</feature>
<evidence type="ECO:0000313" key="7">
    <source>
        <dbReference type="Proteomes" id="UP000031586"/>
    </source>
</evidence>
<name>A0A0C1ZIY1_9VIBR</name>
<keyword evidence="3 4" id="KW-0472">Membrane</keyword>
<dbReference type="Pfam" id="PF01381">
    <property type="entry name" value="HTH_3"/>
    <property type="match status" value="1"/>
</dbReference>
<reference evidence="6 7" key="1">
    <citation type="submission" date="2014-07" db="EMBL/GenBank/DDBJ databases">
        <title>Unique and conserved regions in Vibrio harveyi and related species in comparison with the shrimp pathogen Vibrio harveyi CAIM 1792.</title>
        <authorList>
            <person name="Espinoza-Valles I."/>
            <person name="Vora G."/>
            <person name="Leekitcharoenphon P."/>
            <person name="Ussery D."/>
            <person name="Hoj L."/>
            <person name="Gomez-Gil B."/>
        </authorList>
    </citation>
    <scope>NUCLEOTIDE SEQUENCE [LARGE SCALE GENOMIC DNA]</scope>
    <source>
        <strain evidence="7">CAIM 1854 / LMG 25443</strain>
    </source>
</reference>
<dbReference type="Gene3D" id="1.10.260.40">
    <property type="entry name" value="lambda repressor-like DNA-binding domains"/>
    <property type="match status" value="1"/>
</dbReference>
<protein>
    <recommendedName>
        <fullName evidence="5">HTH cro/C1-type domain-containing protein</fullName>
    </recommendedName>
</protein>
<dbReference type="SMART" id="SM00530">
    <property type="entry name" value="HTH_XRE"/>
    <property type="match status" value="1"/>
</dbReference>
<evidence type="ECO:0000256" key="4">
    <source>
        <dbReference type="SAM" id="Phobius"/>
    </source>
</evidence>
<dbReference type="Proteomes" id="UP000031586">
    <property type="component" value="Unassembled WGS sequence"/>
</dbReference>
<dbReference type="GO" id="GO:0016020">
    <property type="term" value="C:membrane"/>
    <property type="evidence" value="ECO:0007669"/>
    <property type="project" value="InterPro"/>
</dbReference>